<feature type="transmembrane region" description="Helical" evidence="5">
    <location>
        <begin position="20"/>
        <end position="41"/>
    </location>
</feature>
<dbReference type="Proteomes" id="UP000342249">
    <property type="component" value="Unassembled WGS sequence"/>
</dbReference>
<evidence type="ECO:0000313" key="7">
    <source>
        <dbReference type="Proteomes" id="UP000342249"/>
    </source>
</evidence>
<protein>
    <submittedName>
        <fullName evidence="6">Isoprenylcysteine carboxylmethyltransferase family protein</fullName>
    </submittedName>
</protein>
<keyword evidence="4 5" id="KW-0472">Membrane</keyword>
<dbReference type="GO" id="GO:0008168">
    <property type="term" value="F:methyltransferase activity"/>
    <property type="evidence" value="ECO:0007669"/>
    <property type="project" value="UniProtKB-KW"/>
</dbReference>
<comment type="caution">
    <text evidence="6">The sequence shown here is derived from an EMBL/GenBank/DDBJ whole genome shotgun (WGS) entry which is preliminary data.</text>
</comment>
<evidence type="ECO:0000256" key="1">
    <source>
        <dbReference type="ARBA" id="ARBA00004127"/>
    </source>
</evidence>
<feature type="transmembrane region" description="Helical" evidence="5">
    <location>
        <begin position="140"/>
        <end position="167"/>
    </location>
</feature>
<gene>
    <name evidence="6" type="ORF">E4V82_21660</name>
</gene>
<dbReference type="PANTHER" id="PTHR43847">
    <property type="entry name" value="BLL3993 PROTEIN"/>
    <property type="match status" value="1"/>
</dbReference>
<proteinExistence type="predicted"/>
<evidence type="ECO:0000313" key="6">
    <source>
        <dbReference type="EMBL" id="MPQ64685.1"/>
    </source>
</evidence>
<dbReference type="RefSeq" id="WP_152753838.1">
    <property type="nucleotide sequence ID" value="NZ_SPSE01000056.1"/>
</dbReference>
<feature type="transmembrane region" description="Helical" evidence="5">
    <location>
        <begin position="78"/>
        <end position="98"/>
    </location>
</feature>
<evidence type="ECO:0000256" key="4">
    <source>
        <dbReference type="ARBA" id="ARBA00023136"/>
    </source>
</evidence>
<dbReference type="PROSITE" id="PS50244">
    <property type="entry name" value="S5A_REDUCTASE"/>
    <property type="match status" value="1"/>
</dbReference>
<keyword evidence="2 5" id="KW-0812">Transmembrane</keyword>
<evidence type="ECO:0000256" key="3">
    <source>
        <dbReference type="ARBA" id="ARBA00022989"/>
    </source>
</evidence>
<evidence type="ECO:0000256" key="2">
    <source>
        <dbReference type="ARBA" id="ARBA00022692"/>
    </source>
</evidence>
<keyword evidence="6" id="KW-0489">Methyltransferase</keyword>
<comment type="subcellular location">
    <subcellularLocation>
        <location evidence="1">Endomembrane system</location>
        <topology evidence="1">Multi-pass membrane protein</topology>
    </subcellularLocation>
</comment>
<dbReference type="PANTHER" id="PTHR43847:SF1">
    <property type="entry name" value="BLL3993 PROTEIN"/>
    <property type="match status" value="1"/>
</dbReference>
<dbReference type="AlphaFoldDB" id="A0A5N7J7K0"/>
<dbReference type="InterPro" id="IPR007318">
    <property type="entry name" value="Phopholipid_MeTrfase"/>
</dbReference>
<name>A0A5N7J7K0_9CLOT</name>
<dbReference type="EMBL" id="SPSF01000053">
    <property type="protein sequence ID" value="MPQ64685.1"/>
    <property type="molecule type" value="Genomic_DNA"/>
</dbReference>
<dbReference type="GO" id="GO:0032259">
    <property type="term" value="P:methylation"/>
    <property type="evidence" value="ECO:0007669"/>
    <property type="project" value="UniProtKB-KW"/>
</dbReference>
<keyword evidence="6" id="KW-0808">Transferase</keyword>
<dbReference type="Pfam" id="PF04191">
    <property type="entry name" value="PEMT"/>
    <property type="match status" value="1"/>
</dbReference>
<dbReference type="GO" id="GO:0012505">
    <property type="term" value="C:endomembrane system"/>
    <property type="evidence" value="ECO:0007669"/>
    <property type="project" value="UniProtKB-SubCell"/>
</dbReference>
<organism evidence="6 7">
    <name type="scientific">Clostridium estertheticum</name>
    <dbReference type="NCBI Taxonomy" id="238834"/>
    <lineage>
        <taxon>Bacteria</taxon>
        <taxon>Bacillati</taxon>
        <taxon>Bacillota</taxon>
        <taxon>Clostridia</taxon>
        <taxon>Eubacteriales</taxon>
        <taxon>Clostridiaceae</taxon>
        <taxon>Clostridium</taxon>
    </lineage>
</organism>
<dbReference type="Gene3D" id="1.20.120.1630">
    <property type="match status" value="1"/>
</dbReference>
<accession>A0A5N7J7K0</accession>
<evidence type="ECO:0000256" key="5">
    <source>
        <dbReference type="SAM" id="Phobius"/>
    </source>
</evidence>
<keyword evidence="3 5" id="KW-1133">Transmembrane helix</keyword>
<feature type="transmembrane region" description="Helical" evidence="5">
    <location>
        <begin position="53"/>
        <end position="71"/>
    </location>
</feature>
<reference evidence="6 7" key="1">
    <citation type="journal article" date="2019" name="Lett. Appl. Microbiol.">
        <title>A case of 'blown pack' spoilage of vacuum-packaged pork likely associated with Clostridium estertheticum in Canada.</title>
        <authorList>
            <person name="Zhang P."/>
            <person name="Ward P."/>
            <person name="McMullen L.M."/>
            <person name="Yang X."/>
        </authorList>
    </citation>
    <scope>NUCLEOTIDE SEQUENCE [LARGE SCALE GENOMIC DNA]</scope>
    <source>
        <strain evidence="6 7">MA19</strain>
    </source>
</reference>
<sequence length="201" mass="23479">MYLFGSTYFELLTIKETFQVVFIFYLISEMIIWVFTSLISRNQSGEKQNGDKGSYFLLVTGSVSIIFVNLICRKHLPFVLPILFFWIGIFFIITGVLLRSYSVWILRNFFTLSVQVNSTQKIIQTGPYKYLRHPSYSGSILSLIGIALSFRSFEGILGTLIIIFVIYGYRIKIEETLLEKNFKETYKEYKDNTSKIIPFIW</sequence>
<dbReference type="InterPro" id="IPR052527">
    <property type="entry name" value="Metal_cation-efflux_comp"/>
</dbReference>